<dbReference type="Pfam" id="PF00708">
    <property type="entry name" value="Acylphosphatase"/>
    <property type="match status" value="1"/>
</dbReference>
<dbReference type="InterPro" id="IPR001792">
    <property type="entry name" value="Acylphosphatase-like_dom"/>
</dbReference>
<evidence type="ECO:0000259" key="6">
    <source>
        <dbReference type="PROSITE" id="PS51160"/>
    </source>
</evidence>
<evidence type="ECO:0000259" key="5">
    <source>
        <dbReference type="PROSITE" id="PS50975"/>
    </source>
</evidence>
<feature type="domain" description="ATP-grasp" evidence="5">
    <location>
        <begin position="515"/>
        <end position="767"/>
    </location>
</feature>
<keyword evidence="1" id="KW-0464">Manganese</keyword>
<proteinExistence type="inferred from homology"/>
<comment type="catalytic activity">
    <reaction evidence="3">
        <text>an acyl phosphate + H2O = a carboxylate + phosphate + H(+)</text>
        <dbReference type="Rhea" id="RHEA:14965"/>
        <dbReference type="ChEBI" id="CHEBI:15377"/>
        <dbReference type="ChEBI" id="CHEBI:15378"/>
        <dbReference type="ChEBI" id="CHEBI:29067"/>
        <dbReference type="ChEBI" id="CHEBI:43474"/>
        <dbReference type="ChEBI" id="CHEBI:59918"/>
        <dbReference type="EC" id="3.6.1.7"/>
    </reaction>
</comment>
<keyword evidence="2" id="KW-0547">Nucleotide-binding</keyword>
<dbReference type="SUPFAM" id="SSF56059">
    <property type="entry name" value="Glutathione synthetase ATP-binding domain-like"/>
    <property type="match status" value="2"/>
</dbReference>
<dbReference type="InterPro" id="IPR011761">
    <property type="entry name" value="ATP-grasp"/>
</dbReference>
<dbReference type="GO" id="GO:0003998">
    <property type="term" value="F:acylphosphatase activity"/>
    <property type="evidence" value="ECO:0007669"/>
    <property type="project" value="UniProtKB-EC"/>
</dbReference>
<dbReference type="PANTHER" id="PTHR21621:SF0">
    <property type="entry name" value="BETA-CITRYLGLUTAMATE SYNTHASE B-RELATED"/>
    <property type="match status" value="1"/>
</dbReference>
<evidence type="ECO:0000313" key="8">
    <source>
        <dbReference type="Proteomes" id="UP001244242"/>
    </source>
</evidence>
<name>A0ABT6VJY7_9GAMM</name>
<evidence type="ECO:0000313" key="7">
    <source>
        <dbReference type="EMBL" id="MDI5933051.1"/>
    </source>
</evidence>
<organism evidence="7 8">
    <name type="scientific">Halomonas kalidii</name>
    <dbReference type="NCBI Taxonomy" id="3043293"/>
    <lineage>
        <taxon>Bacteria</taxon>
        <taxon>Pseudomonadati</taxon>
        <taxon>Pseudomonadota</taxon>
        <taxon>Gammaproteobacteria</taxon>
        <taxon>Oceanospirillales</taxon>
        <taxon>Halomonadaceae</taxon>
        <taxon>Halomonas</taxon>
    </lineage>
</organism>
<keyword evidence="8" id="KW-1185">Reference proteome</keyword>
<sequence length="861" mass="95663">MIHTSRLKKSDHYDYRRLGKIISQDPVHATFSNVAAQLGVSCLKLSKSVSILSQDNEFVIYRLNEPGINSIVSAKLCRDKKIASDIVRKAGLNAPESYSFSMSSKEYVNKIPPDFFPCVVKPHSSYGGKGISLDIDDYEKLVDAFERAALESETVIIERQLTGDDYRLYVVDGSVVAVSQRFEAHVVGDGRHTVLELVNEKNRNRRKNPRLRKLLIKVDDRAVDILKGQGFTLDVIPEKGKVVKLRDVRNVSSGGENLDVTDFVHPLFCDIAAKINSLFPGLYSSGIDLIAEDIKRSPEDQDWGFIEINVNGSIVHHNLGNYDSSRNVAKSAISGLFYPSYMNDKKSVVLDFKYDKAEQAEIEELLRKEAALREVAGEVDFSDGEFKVSLSGRKKAVDDITTTLQWFLKKDVELPFLNDGTKSLGGSRGFYSYRGTCVAQPISYGKRRSLFSRSGSLHQQLIVDAALARGLRVSRDSSRFIRVEGGEETVWFYNSMPEMTTYGDRYISNSKHLTKVFLSSLGVNVPQGEIFGKENVEDAWRFARKIGLPVVVKRSGGKGVTANIKDEDGFRSAWHHDVSNVVERHVDGGDYRLFVVNGRIVCAAKRVPAYVIGDGTSSIKELVREKNRKRRSNPYLGAKAFVITKKMEGSLKSQGLTPDTVLDEGREIQLASVANIAGGGESHDITEQVHPSWNDIVKNVQGAFSGCIHFGVDLLVKDISLPPKDQVWAISEVNTNPDIAMHHFPASGEPRDAAGVLIDHIMQRCLMPSVKRRKRVVFAKASGDVQGVGYRKYLAKIASRYNVSGGIVNLEDGSVYFEFRGHGNAIDYLLSCARIGTRRSNVDNVELLENSVGVNEFDISF</sequence>
<evidence type="ECO:0000256" key="2">
    <source>
        <dbReference type="PROSITE-ProRule" id="PRU00409"/>
    </source>
</evidence>
<dbReference type="EMBL" id="JASCQO010000019">
    <property type="protein sequence ID" value="MDI5933051.1"/>
    <property type="molecule type" value="Genomic_DNA"/>
</dbReference>
<evidence type="ECO:0000256" key="4">
    <source>
        <dbReference type="RuleBase" id="RU004168"/>
    </source>
</evidence>
<dbReference type="RefSeq" id="WP_282720577.1">
    <property type="nucleotide sequence ID" value="NZ_JASCQO010000019.1"/>
</dbReference>
<protein>
    <recommendedName>
        <fullName evidence="3">acylphosphatase</fullName>
        <ecNumber evidence="3">3.6.1.7</ecNumber>
    </recommendedName>
</protein>
<feature type="active site" evidence="3">
    <location>
        <position position="809"/>
    </location>
</feature>
<dbReference type="Gene3D" id="3.30.1490.20">
    <property type="entry name" value="ATP-grasp fold, A domain"/>
    <property type="match status" value="1"/>
</dbReference>
<feature type="domain" description="ATP-grasp" evidence="5">
    <location>
        <begin position="84"/>
        <end position="337"/>
    </location>
</feature>
<evidence type="ECO:0000256" key="3">
    <source>
        <dbReference type="PROSITE-ProRule" id="PRU00520"/>
    </source>
</evidence>
<feature type="domain" description="Acylphosphatase-like" evidence="6">
    <location>
        <begin position="776"/>
        <end position="861"/>
    </location>
</feature>
<dbReference type="PROSITE" id="PS51160">
    <property type="entry name" value="ACYLPHOSPHATASE_3"/>
    <property type="match status" value="1"/>
</dbReference>
<accession>A0ABT6VJY7</accession>
<dbReference type="Pfam" id="PF02786">
    <property type="entry name" value="CPSase_L_D2"/>
    <property type="match status" value="1"/>
</dbReference>
<dbReference type="InterPro" id="IPR005479">
    <property type="entry name" value="CPAse_ATP-bd"/>
</dbReference>
<dbReference type="EC" id="3.6.1.7" evidence="3"/>
<comment type="similarity">
    <text evidence="4">Belongs to the acylphosphatase family.</text>
</comment>
<dbReference type="Gene3D" id="3.30.470.20">
    <property type="entry name" value="ATP-grasp fold, B domain"/>
    <property type="match status" value="3"/>
</dbReference>
<dbReference type="InterPro" id="IPR013815">
    <property type="entry name" value="ATP_grasp_subdomain_1"/>
</dbReference>
<dbReference type="InterPro" id="IPR036046">
    <property type="entry name" value="Acylphosphatase-like_dom_sf"/>
</dbReference>
<dbReference type="SUPFAM" id="SSF54975">
    <property type="entry name" value="Acylphosphatase/BLUF domain-like"/>
    <property type="match status" value="1"/>
</dbReference>
<feature type="active site" evidence="3">
    <location>
        <position position="791"/>
    </location>
</feature>
<dbReference type="PANTHER" id="PTHR21621">
    <property type="entry name" value="RIBOSOMAL PROTEIN S6 MODIFICATION PROTEIN"/>
    <property type="match status" value="1"/>
</dbReference>
<dbReference type="PROSITE" id="PS50975">
    <property type="entry name" value="ATP_GRASP"/>
    <property type="match status" value="2"/>
</dbReference>
<keyword evidence="2" id="KW-0067">ATP-binding</keyword>
<comment type="caution">
    <text evidence="7">The sequence shown here is derived from an EMBL/GenBank/DDBJ whole genome shotgun (WGS) entry which is preliminary data.</text>
</comment>
<evidence type="ECO:0000256" key="1">
    <source>
        <dbReference type="ARBA" id="ARBA00023211"/>
    </source>
</evidence>
<reference evidence="7 8" key="1">
    <citation type="submission" date="2023-04" db="EMBL/GenBank/DDBJ databases">
        <title>Halomonas strains isolated from rhizosphere soil.</title>
        <authorList>
            <person name="Xu L."/>
            <person name="Sun J.-Q."/>
        </authorList>
    </citation>
    <scope>NUCLEOTIDE SEQUENCE [LARGE SCALE GENOMIC DNA]</scope>
    <source>
        <strain evidence="7 8">LN1S58</strain>
    </source>
</reference>
<gene>
    <name evidence="7" type="ORF">QLQ84_04540</name>
</gene>
<keyword evidence="3 7" id="KW-0378">Hydrolase</keyword>
<dbReference type="Proteomes" id="UP001244242">
    <property type="component" value="Unassembled WGS sequence"/>
</dbReference>
<dbReference type="Gene3D" id="3.30.70.100">
    <property type="match status" value="1"/>
</dbReference>